<dbReference type="AlphaFoldDB" id="A0A397W3C5"/>
<reference evidence="2 3" key="1">
    <citation type="submission" date="2018-06" db="EMBL/GenBank/DDBJ databases">
        <title>Comparative genomics reveals the genomic features of Rhizophagus irregularis, R. cerebriforme, R. diaphanum and Gigaspora rosea, and their symbiotic lifestyle signature.</title>
        <authorList>
            <person name="Morin E."/>
            <person name="San Clemente H."/>
            <person name="Chen E.C.H."/>
            <person name="De La Providencia I."/>
            <person name="Hainaut M."/>
            <person name="Kuo A."/>
            <person name="Kohler A."/>
            <person name="Murat C."/>
            <person name="Tang N."/>
            <person name="Roy S."/>
            <person name="Loubradou J."/>
            <person name="Henrissat B."/>
            <person name="Grigoriev I.V."/>
            <person name="Corradi N."/>
            <person name="Roux C."/>
            <person name="Martin F.M."/>
        </authorList>
    </citation>
    <scope>NUCLEOTIDE SEQUENCE [LARGE SCALE GENOMIC DNA]</scope>
    <source>
        <strain evidence="2 3">DAOM 194757</strain>
    </source>
</reference>
<evidence type="ECO:0000313" key="3">
    <source>
        <dbReference type="Proteomes" id="UP000266673"/>
    </source>
</evidence>
<name>A0A397W3C5_9GLOM</name>
<proteinExistence type="predicted"/>
<feature type="region of interest" description="Disordered" evidence="1">
    <location>
        <begin position="34"/>
        <end position="55"/>
    </location>
</feature>
<feature type="compositionally biased region" description="Polar residues" evidence="1">
    <location>
        <begin position="1"/>
        <end position="11"/>
    </location>
</feature>
<keyword evidence="3" id="KW-1185">Reference proteome</keyword>
<accession>A0A397W3C5</accession>
<evidence type="ECO:0000313" key="2">
    <source>
        <dbReference type="EMBL" id="RIB29224.1"/>
    </source>
</evidence>
<feature type="region of interest" description="Disordered" evidence="1">
    <location>
        <begin position="1"/>
        <end position="20"/>
    </location>
</feature>
<organism evidence="2 3">
    <name type="scientific">Gigaspora rosea</name>
    <dbReference type="NCBI Taxonomy" id="44941"/>
    <lineage>
        <taxon>Eukaryota</taxon>
        <taxon>Fungi</taxon>
        <taxon>Fungi incertae sedis</taxon>
        <taxon>Mucoromycota</taxon>
        <taxon>Glomeromycotina</taxon>
        <taxon>Glomeromycetes</taxon>
        <taxon>Diversisporales</taxon>
        <taxon>Gigasporaceae</taxon>
        <taxon>Gigaspora</taxon>
    </lineage>
</organism>
<dbReference type="EMBL" id="QKWP01000043">
    <property type="protein sequence ID" value="RIB29224.1"/>
    <property type="molecule type" value="Genomic_DNA"/>
</dbReference>
<sequence length="77" mass="8590">MSLTIGGNKNDNYGHYKLPRKQIQENETIKTCLASPEQEGKEGPSMVLQKPSQPETEKLNGIYPIAKEVTNLAARVY</sequence>
<gene>
    <name evidence="2" type="ORF">C2G38_2155920</name>
</gene>
<protein>
    <submittedName>
        <fullName evidence="2">Uncharacterized protein</fullName>
    </submittedName>
</protein>
<comment type="caution">
    <text evidence="2">The sequence shown here is derived from an EMBL/GenBank/DDBJ whole genome shotgun (WGS) entry which is preliminary data.</text>
</comment>
<dbReference type="Proteomes" id="UP000266673">
    <property type="component" value="Unassembled WGS sequence"/>
</dbReference>
<evidence type="ECO:0000256" key="1">
    <source>
        <dbReference type="SAM" id="MobiDB-lite"/>
    </source>
</evidence>